<reference evidence="1" key="2">
    <citation type="submission" date="2015-03" db="UniProtKB">
        <authorList>
            <consortium name="EnsemblPlants"/>
        </authorList>
    </citation>
    <scope>IDENTIFICATION</scope>
</reference>
<dbReference type="EnsemblPlants" id="OBART09G00590.1">
    <property type="protein sequence ID" value="OBART09G00590.1"/>
    <property type="gene ID" value="OBART09G00590"/>
</dbReference>
<dbReference type="Gramene" id="OBART09G00590.1">
    <property type="protein sequence ID" value="OBART09G00590.1"/>
    <property type="gene ID" value="OBART09G00590"/>
</dbReference>
<name>A0A0D3H3L1_9ORYZ</name>
<keyword evidence="2" id="KW-1185">Reference proteome</keyword>
<proteinExistence type="predicted"/>
<protein>
    <submittedName>
        <fullName evidence="1">Uncharacterized protein</fullName>
    </submittedName>
</protein>
<sequence>MSDNIPFYTARVESLHCRISAKAFGAKALPHEQRERLGRHAGTMLAPVPLALTVTTSAPTVLALSRSAKEDQDERMEVLKPE</sequence>
<evidence type="ECO:0000313" key="1">
    <source>
        <dbReference type="EnsemblPlants" id="OBART09G00590.1"/>
    </source>
</evidence>
<dbReference type="PaxDb" id="65489-OBART09G00590.1"/>
<organism evidence="1">
    <name type="scientific">Oryza barthii</name>
    <dbReference type="NCBI Taxonomy" id="65489"/>
    <lineage>
        <taxon>Eukaryota</taxon>
        <taxon>Viridiplantae</taxon>
        <taxon>Streptophyta</taxon>
        <taxon>Embryophyta</taxon>
        <taxon>Tracheophyta</taxon>
        <taxon>Spermatophyta</taxon>
        <taxon>Magnoliopsida</taxon>
        <taxon>Liliopsida</taxon>
        <taxon>Poales</taxon>
        <taxon>Poaceae</taxon>
        <taxon>BOP clade</taxon>
        <taxon>Oryzoideae</taxon>
        <taxon>Oryzeae</taxon>
        <taxon>Oryzinae</taxon>
        <taxon>Oryza</taxon>
    </lineage>
</organism>
<dbReference type="Proteomes" id="UP000026960">
    <property type="component" value="Chromosome 9"/>
</dbReference>
<dbReference type="AlphaFoldDB" id="A0A0D3H3L1"/>
<accession>A0A0D3H3L1</accession>
<reference evidence="1" key="1">
    <citation type="journal article" date="2009" name="Rice">
        <title>De Novo Next Generation Sequencing of Plant Genomes.</title>
        <authorList>
            <person name="Rounsley S."/>
            <person name="Marri P.R."/>
            <person name="Yu Y."/>
            <person name="He R."/>
            <person name="Sisneros N."/>
            <person name="Goicoechea J.L."/>
            <person name="Lee S.J."/>
            <person name="Angelova A."/>
            <person name="Kudrna D."/>
            <person name="Luo M."/>
            <person name="Affourtit J."/>
            <person name="Desany B."/>
            <person name="Knight J."/>
            <person name="Niazi F."/>
            <person name="Egholm M."/>
            <person name="Wing R.A."/>
        </authorList>
    </citation>
    <scope>NUCLEOTIDE SEQUENCE [LARGE SCALE GENOMIC DNA]</scope>
    <source>
        <strain evidence="1">cv. IRGC 105608</strain>
    </source>
</reference>
<evidence type="ECO:0000313" key="2">
    <source>
        <dbReference type="Proteomes" id="UP000026960"/>
    </source>
</evidence>
<dbReference type="HOGENOM" id="CLU_2577765_0_0_1"/>